<dbReference type="PANTHER" id="PTHR34180:SF1">
    <property type="entry name" value="BETA-ALANYL-DOPAMINE_CARCININE HYDROLASE"/>
    <property type="match status" value="1"/>
</dbReference>
<feature type="region of interest" description="Disordered" evidence="1">
    <location>
        <begin position="43"/>
        <end position="65"/>
    </location>
</feature>
<protein>
    <recommendedName>
        <fullName evidence="2">Peptidase C45 hydrolase domain-containing protein</fullName>
    </recommendedName>
</protein>
<dbReference type="InterPro" id="IPR047794">
    <property type="entry name" value="C45_proenzyme-like"/>
</dbReference>
<dbReference type="InterPro" id="IPR005079">
    <property type="entry name" value="Peptidase_C45_hydrolase"/>
</dbReference>
<proteinExistence type="predicted"/>
<accession>A0ABR3RL53</accession>
<feature type="domain" description="Peptidase C45 hydrolase" evidence="2">
    <location>
        <begin position="526"/>
        <end position="750"/>
    </location>
</feature>
<gene>
    <name evidence="3" type="ORF">SLS60_004703</name>
</gene>
<evidence type="ECO:0000313" key="4">
    <source>
        <dbReference type="Proteomes" id="UP001521785"/>
    </source>
</evidence>
<evidence type="ECO:0000256" key="1">
    <source>
        <dbReference type="SAM" id="MobiDB-lite"/>
    </source>
</evidence>
<dbReference type="Proteomes" id="UP001521785">
    <property type="component" value="Unassembled WGS sequence"/>
</dbReference>
<dbReference type="PANTHER" id="PTHR34180">
    <property type="entry name" value="PEPTIDASE C45"/>
    <property type="match status" value="1"/>
</dbReference>
<dbReference type="Pfam" id="PF03417">
    <property type="entry name" value="AAT"/>
    <property type="match status" value="1"/>
</dbReference>
<comment type="caution">
    <text evidence="3">The sequence shown here is derived from an EMBL/GenBank/DDBJ whole genome shotgun (WGS) entry which is preliminary data.</text>
</comment>
<keyword evidence="4" id="KW-1185">Reference proteome</keyword>
<dbReference type="NCBIfam" id="NF040521">
    <property type="entry name" value="C45_proenzyme"/>
    <property type="match status" value="1"/>
</dbReference>
<sequence>MAETSCYHGGAPHPPTVVPLYRVAKSRSYIAELIDHVHKLNARANPSPAASGPTSQDPPASTPTSLAKNEVFRTESVVSEPQGHPAHPEHYFAEAAGSYRYLGSEACLVKSPRQKAKELNWPSEEDDDWRISIRQSDAKNHELVEVYLEQIQTLYPILDLSARYLGPELPADLTDVELFDLNMIYSIGCHVTPLILSKKIRQREDFGKLWNPSDDKLWNVSGRHTYRMAHTQNYTLLAQNFLETAELYMEAATADATIEGLRAILLLAINSLFDPLKGNIGQQIALATRLAIALEQKSHELNPKDMNMIHLMHTTIFSLENEIATVLDRPATFPEPTAWQVLEAVVAIGSIHIYVTPHWVYRAATIVIKENWRDFHPTDVITLYSNALVVLQTSSWKWGSAAALAGSLENLMQQKRLKTTGDLWDKTHTVYDIGLKHGTAAQSDIDRCVEFYADLFRKNCKQEWSEVLQHAEGFEKTAKEKWPAFHEEMRGIADGSGHDLLDIVAINVRTEINFGMFSDGCTALSWQTEKRAYLAQNWDWMDAQKENLIITKISQTGKPTIVQVTEAGIIGKIGFNSSGVGTLLNAIKVHGVDASRMPVHFGLRAALESNTTQEAVQKLESYGMAASAHILVSDTSEAIGLEFTKSTFAHCKPDSRGRIVHANHLLRDHPSEVDTVWLQDSPVRLKTMTENAEKLGSEPSWDDVSRLFEDEHGYPYSICRQAPDGGSTTLFNIVMDLKAKKGVVRLGRPNHAEETVTLEL</sequence>
<dbReference type="EMBL" id="JAKJXO020000005">
    <property type="protein sequence ID" value="KAL1605160.1"/>
    <property type="molecule type" value="Genomic_DNA"/>
</dbReference>
<feature type="compositionally biased region" description="Polar residues" evidence="1">
    <location>
        <begin position="52"/>
        <end position="65"/>
    </location>
</feature>
<evidence type="ECO:0000259" key="2">
    <source>
        <dbReference type="Pfam" id="PF03417"/>
    </source>
</evidence>
<organism evidence="3 4">
    <name type="scientific">Paraconiothyrium brasiliense</name>
    <dbReference type="NCBI Taxonomy" id="300254"/>
    <lineage>
        <taxon>Eukaryota</taxon>
        <taxon>Fungi</taxon>
        <taxon>Dikarya</taxon>
        <taxon>Ascomycota</taxon>
        <taxon>Pezizomycotina</taxon>
        <taxon>Dothideomycetes</taxon>
        <taxon>Pleosporomycetidae</taxon>
        <taxon>Pleosporales</taxon>
        <taxon>Massarineae</taxon>
        <taxon>Didymosphaeriaceae</taxon>
        <taxon>Paraconiothyrium</taxon>
    </lineage>
</organism>
<dbReference type="CDD" id="cd12148">
    <property type="entry name" value="fungal_TF_MHR"/>
    <property type="match status" value="1"/>
</dbReference>
<dbReference type="InterPro" id="IPR047801">
    <property type="entry name" value="Peptidase_C45"/>
</dbReference>
<name>A0ABR3RL53_9PLEO</name>
<dbReference type="Gene3D" id="3.60.60.10">
    <property type="entry name" value="Penicillin V Acylase, Chain A"/>
    <property type="match status" value="1"/>
</dbReference>
<reference evidence="3 4" key="1">
    <citation type="submission" date="2024-02" db="EMBL/GenBank/DDBJ databases">
        <title>De novo assembly and annotation of 12 fungi associated with fruit tree decline syndrome in Ontario, Canada.</title>
        <authorList>
            <person name="Sulman M."/>
            <person name="Ellouze W."/>
            <person name="Ilyukhin E."/>
        </authorList>
    </citation>
    <scope>NUCLEOTIDE SEQUENCE [LARGE SCALE GENOMIC DNA]</scope>
    <source>
        <strain evidence="3 4">M42-189</strain>
    </source>
</reference>
<evidence type="ECO:0000313" key="3">
    <source>
        <dbReference type="EMBL" id="KAL1605160.1"/>
    </source>
</evidence>
<dbReference type="Gene3D" id="1.10.10.2120">
    <property type="match status" value="1"/>
</dbReference>